<dbReference type="Proteomes" id="UP001187531">
    <property type="component" value="Unassembled WGS sequence"/>
</dbReference>
<comment type="subcellular location">
    <subcellularLocation>
        <location evidence="1">Nucleus</location>
    </subcellularLocation>
</comment>
<dbReference type="PANTHER" id="PTHR12694:SF8">
    <property type="entry name" value="TRANSCRIPTION INITIATION FACTOR IIA SUBUNIT 1"/>
    <property type="match status" value="1"/>
</dbReference>
<evidence type="ECO:0000313" key="6">
    <source>
        <dbReference type="EMBL" id="KAK2702612.1"/>
    </source>
</evidence>
<dbReference type="GO" id="GO:0006367">
    <property type="term" value="P:transcription initiation at RNA polymerase II promoter"/>
    <property type="evidence" value="ECO:0007669"/>
    <property type="project" value="InterPro"/>
</dbReference>
<feature type="compositionally biased region" description="Polar residues" evidence="5">
    <location>
        <begin position="301"/>
        <end position="312"/>
    </location>
</feature>
<proteinExistence type="inferred from homology"/>
<feature type="region of interest" description="Disordered" evidence="5">
    <location>
        <begin position="84"/>
        <end position="105"/>
    </location>
</feature>
<dbReference type="Gene3D" id="2.30.18.10">
    <property type="entry name" value="Transcription factor IIA (TFIIA), beta-barrel domain"/>
    <property type="match status" value="1"/>
</dbReference>
<evidence type="ECO:0000256" key="1">
    <source>
        <dbReference type="ARBA" id="ARBA00004123"/>
    </source>
</evidence>
<dbReference type="AlphaFoldDB" id="A0AA88KTL4"/>
<accession>A0AA88KTL4</accession>
<evidence type="ECO:0000256" key="2">
    <source>
        <dbReference type="ARBA" id="ARBA00010059"/>
    </source>
</evidence>
<feature type="region of interest" description="Disordered" evidence="5">
    <location>
        <begin position="298"/>
        <end position="338"/>
    </location>
</feature>
<evidence type="ECO:0000256" key="3">
    <source>
        <dbReference type="ARBA" id="ARBA00023163"/>
    </source>
</evidence>
<dbReference type="EMBL" id="JAVRJZ010000229">
    <property type="protein sequence ID" value="KAK2702612.1"/>
    <property type="molecule type" value="Genomic_DNA"/>
</dbReference>
<name>A0AA88KTL4_ARTSF</name>
<dbReference type="PANTHER" id="PTHR12694">
    <property type="entry name" value="TRANSCRIPTION INITIATION FACTOR IIA SUBUNIT 1"/>
    <property type="match status" value="1"/>
</dbReference>
<keyword evidence="4" id="KW-0539">Nucleus</keyword>
<dbReference type="Pfam" id="PF03153">
    <property type="entry name" value="TFIIA"/>
    <property type="match status" value="1"/>
</dbReference>
<dbReference type="InterPro" id="IPR004855">
    <property type="entry name" value="TFIIA_asu/bsu"/>
</dbReference>
<sequence>MLAKKPTNFIRRNKSTIRSDSLLKNKMESRTHLEKNTYAFYRKAMDNVIEKVKPEAQRVGLEMSDLQELLVLWDFTLDEEMKNKKNEGEKEKDDNKRRKRCITTKNTRKDKTLSVNTEGRIKVEMSVLPKCSGETAKVLEFMVPLSFFKYKFYPYDSEEILSAMLDSEEILEILAMADVKVQQAYLEKYIDLKIKEFLQNKAEYITKINEYKKRKSIKNGQCTRNGIEETNKCVGTNDGFNNIKNEDQLSFSKLHDSNTLDLYSGICSDSGTGSSSDDSTVISNKENDILNEYEYADTKSEASSQNAGTLDPSSDKNFDVDDRLSDPMSSDSKFDISEDFDNTTDKAIERSSDCNLNASDDQNTGIGNPLNQTTARRFDYFNKICYPNAPIGHSSNLKQSERYTSSNNYNFATVGLSSKDLNRSTYSTFAQLDGTLDSSSDQDVDFDDTLSDSVSSDSEFDMSEDYDNIYDREIGRSSDYNLNENDDYSDDMNTPDKFETENSIVCKISKIKKVKNKWDFTLYNIVLHIDGHDYVFKEADGTGIFEDRFG</sequence>
<gene>
    <name evidence="6" type="ORF">QYM36_018781</name>
</gene>
<comment type="caution">
    <text evidence="6">The sequence shown here is derived from an EMBL/GenBank/DDBJ whole genome shotgun (WGS) entry which is preliminary data.</text>
</comment>
<comment type="similarity">
    <text evidence="2">Belongs to the TFIIA subunit 1 family.</text>
</comment>
<evidence type="ECO:0000313" key="7">
    <source>
        <dbReference type="Proteomes" id="UP001187531"/>
    </source>
</evidence>
<evidence type="ECO:0000256" key="4">
    <source>
        <dbReference type="ARBA" id="ARBA00023242"/>
    </source>
</evidence>
<protein>
    <submittedName>
        <fullName evidence="6">Uncharacterized protein</fullName>
    </submittedName>
</protein>
<reference evidence="6" key="1">
    <citation type="submission" date="2023-07" db="EMBL/GenBank/DDBJ databases">
        <title>Chromosome-level genome assembly of Artemia franciscana.</title>
        <authorList>
            <person name="Jo E."/>
        </authorList>
    </citation>
    <scope>NUCLEOTIDE SEQUENCE</scope>
    <source>
        <tissue evidence="6">Whole body</tissue>
    </source>
</reference>
<feature type="region of interest" description="Disordered" evidence="5">
    <location>
        <begin position="436"/>
        <end position="461"/>
    </location>
</feature>
<feature type="compositionally biased region" description="Basic and acidic residues" evidence="5">
    <location>
        <begin position="313"/>
        <end position="325"/>
    </location>
</feature>
<evidence type="ECO:0000256" key="5">
    <source>
        <dbReference type="SAM" id="MobiDB-lite"/>
    </source>
</evidence>
<organism evidence="6 7">
    <name type="scientific">Artemia franciscana</name>
    <name type="common">Brine shrimp</name>
    <name type="synonym">Artemia sanfranciscana</name>
    <dbReference type="NCBI Taxonomy" id="6661"/>
    <lineage>
        <taxon>Eukaryota</taxon>
        <taxon>Metazoa</taxon>
        <taxon>Ecdysozoa</taxon>
        <taxon>Arthropoda</taxon>
        <taxon>Crustacea</taxon>
        <taxon>Branchiopoda</taxon>
        <taxon>Anostraca</taxon>
        <taxon>Artemiidae</taxon>
        <taxon>Artemia</taxon>
    </lineage>
</organism>
<feature type="compositionally biased region" description="Acidic residues" evidence="5">
    <location>
        <begin position="440"/>
        <end position="450"/>
    </location>
</feature>
<keyword evidence="7" id="KW-1185">Reference proteome</keyword>
<keyword evidence="3" id="KW-0804">Transcription</keyword>
<dbReference type="InterPro" id="IPR009088">
    <property type="entry name" value="TFIIA_b-brl"/>
</dbReference>
<dbReference type="GO" id="GO:0005672">
    <property type="term" value="C:transcription factor TFIIA complex"/>
    <property type="evidence" value="ECO:0007669"/>
    <property type="project" value="InterPro"/>
</dbReference>
<feature type="compositionally biased region" description="Basic and acidic residues" evidence="5">
    <location>
        <begin position="84"/>
        <end position="96"/>
    </location>
</feature>
<dbReference type="SUPFAM" id="SSF50784">
    <property type="entry name" value="Transcription factor IIA (TFIIA), beta-barrel domain"/>
    <property type="match status" value="1"/>
</dbReference>